<gene>
    <name evidence="1" type="ORF">CA260_20105</name>
</gene>
<keyword evidence="2" id="KW-1185">Reference proteome</keyword>
<dbReference type="Gene3D" id="3.40.50.2000">
    <property type="entry name" value="Glycogen Phosphorylase B"/>
    <property type="match status" value="1"/>
</dbReference>
<dbReference type="RefSeq" id="WP_111984850.1">
    <property type="nucleotide sequence ID" value="NZ_NFZS01000006.1"/>
</dbReference>
<dbReference type="AlphaFoldDB" id="A0A328P2B8"/>
<dbReference type="SUPFAM" id="SSF53756">
    <property type="entry name" value="UDP-Glycosyltransferase/glycogen phosphorylase"/>
    <property type="match status" value="1"/>
</dbReference>
<comment type="caution">
    <text evidence="1">The sequence shown here is derived from an EMBL/GenBank/DDBJ whole genome shotgun (WGS) entry which is preliminary data.</text>
</comment>
<accession>A0A328P2B8</accession>
<dbReference type="Proteomes" id="UP000248926">
    <property type="component" value="Unassembled WGS sequence"/>
</dbReference>
<organism evidence="1 2">
    <name type="scientific">Dyella jiangningensis</name>
    <dbReference type="NCBI Taxonomy" id="1379159"/>
    <lineage>
        <taxon>Bacteria</taxon>
        <taxon>Pseudomonadati</taxon>
        <taxon>Pseudomonadota</taxon>
        <taxon>Gammaproteobacteria</taxon>
        <taxon>Lysobacterales</taxon>
        <taxon>Rhodanobacteraceae</taxon>
        <taxon>Dyella</taxon>
    </lineage>
</organism>
<name>A0A328P2B8_9GAMM</name>
<evidence type="ECO:0000313" key="1">
    <source>
        <dbReference type="EMBL" id="RAO74675.1"/>
    </source>
</evidence>
<dbReference type="EMBL" id="NFZS01000006">
    <property type="protein sequence ID" value="RAO74675.1"/>
    <property type="molecule type" value="Genomic_DNA"/>
</dbReference>
<evidence type="ECO:0000313" key="2">
    <source>
        <dbReference type="Proteomes" id="UP000248926"/>
    </source>
</evidence>
<sequence>MARINLIAWDNNRGLSHDIRLLRDALRELGHEVSFTPASAPRKRRWWQKLALRWSASRKAPRYDLNITLEHASPEHLPLARLNAFIPNPEWFSQRDRKQLARYDVVLTKTREATGIFQRLGVRTLPIGFHSTDCLQPARERQPTFLHLAGASRMKGTERLLATWRRHPEWPVLHVLQAPGVGPDVDLSAANIVHRREYVADIAEIRTLQNSHAFHLCLSETEGWGHYIVEALSCGAVVLTCDAPPMNELVTAARGVPVAATPDGPLNLAIRYLFDEVALEAAVERCRRMEQAEWEQLGAAARGWYVDNQQGFGARLDAALQQLL</sequence>
<dbReference type="GO" id="GO:0016740">
    <property type="term" value="F:transferase activity"/>
    <property type="evidence" value="ECO:0007669"/>
    <property type="project" value="UniProtKB-KW"/>
</dbReference>
<dbReference type="OrthoDB" id="654660at2"/>
<keyword evidence="1" id="KW-0808">Transferase</keyword>
<reference evidence="1 2" key="1">
    <citation type="journal article" date="2018" name="Genet. Mol. Biol.">
        <title>The genome sequence of Dyella jiangningensis FCAV SCS01 from a lignocellulose-decomposing microbial consortium metagenome reveals potential for biotechnological applications.</title>
        <authorList>
            <person name="Desiderato J.G."/>
            <person name="Alvarenga D.O."/>
            <person name="Constancio M.T.L."/>
            <person name="Alves L.M.C."/>
            <person name="Varani A.M."/>
        </authorList>
    </citation>
    <scope>NUCLEOTIDE SEQUENCE [LARGE SCALE GENOMIC DNA]</scope>
    <source>
        <strain evidence="1 2">FCAV SCS01</strain>
    </source>
</reference>
<protein>
    <submittedName>
        <fullName evidence="1">Glycosyl transferase family 1</fullName>
    </submittedName>
</protein>
<proteinExistence type="predicted"/>